<evidence type="ECO:0000256" key="8">
    <source>
        <dbReference type="ARBA" id="ARBA00023170"/>
    </source>
</evidence>
<evidence type="ECO:0000256" key="6">
    <source>
        <dbReference type="ARBA" id="ARBA00023077"/>
    </source>
</evidence>
<comment type="similarity">
    <text evidence="10 11">Belongs to the TonB-dependent receptor family.</text>
</comment>
<accession>A0ABT3CNG6</accession>
<dbReference type="InterPro" id="IPR012910">
    <property type="entry name" value="Plug_dom"/>
</dbReference>
<feature type="chain" id="PRO_5045645849" evidence="12">
    <location>
        <begin position="20"/>
        <end position="801"/>
    </location>
</feature>
<dbReference type="PROSITE" id="PS52016">
    <property type="entry name" value="TONB_DEPENDENT_REC_3"/>
    <property type="match status" value="1"/>
</dbReference>
<dbReference type="InterPro" id="IPR036942">
    <property type="entry name" value="Beta-barrel_TonB_sf"/>
</dbReference>
<comment type="caution">
    <text evidence="15">The sequence shown here is derived from an EMBL/GenBank/DDBJ whole genome shotgun (WGS) entry which is preliminary data.</text>
</comment>
<evidence type="ECO:0000259" key="14">
    <source>
        <dbReference type="Pfam" id="PF07715"/>
    </source>
</evidence>
<evidence type="ECO:0000256" key="1">
    <source>
        <dbReference type="ARBA" id="ARBA00004571"/>
    </source>
</evidence>
<organism evidence="15 16">
    <name type="scientific">Reichenbachiella ulvae</name>
    <dbReference type="NCBI Taxonomy" id="2980104"/>
    <lineage>
        <taxon>Bacteria</taxon>
        <taxon>Pseudomonadati</taxon>
        <taxon>Bacteroidota</taxon>
        <taxon>Cytophagia</taxon>
        <taxon>Cytophagales</taxon>
        <taxon>Reichenbachiellaceae</taxon>
        <taxon>Reichenbachiella</taxon>
    </lineage>
</organism>
<dbReference type="Pfam" id="PF07715">
    <property type="entry name" value="Plug"/>
    <property type="match status" value="1"/>
</dbReference>
<dbReference type="PANTHER" id="PTHR30069">
    <property type="entry name" value="TONB-DEPENDENT OUTER MEMBRANE RECEPTOR"/>
    <property type="match status" value="1"/>
</dbReference>
<dbReference type="SUPFAM" id="SSF56935">
    <property type="entry name" value="Porins"/>
    <property type="match status" value="1"/>
</dbReference>
<dbReference type="Gene3D" id="2.170.130.10">
    <property type="entry name" value="TonB-dependent receptor, plug domain"/>
    <property type="match status" value="1"/>
</dbReference>
<sequence length="801" mass="89528">MNRYWLLAALCLGIWQASAQRLTIKNQETQRGIEGVLLTSEKFSAISNPYGQVEIEPFEGSEAIEIRSLGYKTLVLSFARLIGADSILYLEPTNLNLDEVVVSATRWYQNSSNLPSKISIVSSKEVALQNPQTAADLLGISGKVFVQKSQQGGGSPMIRGFATNRLLYTVDGIRMNNAIFRSGNIQNVINQDPLAIENTEILFGQGSVSYGSDAIGGVMSFQTLTPQFAIGDHTMISGKAFSRFASANQEKTGHFDLNLGWKKWAFVGSFSYWDFDHLRQGSQGPRDYVKPYHVQRSNGQDVVVEQSDPLLQMPSAYSQFNTMQKLRFAPNDNWTMQYAFHYSETSSYGRYDRHNRMRNGLPRYGQWDYGPQKWRMNHLEVNHHASKGLYDEMTLRLALQNFEESRIDRSFNATNQTTNSEWVDAYSANWDFSKALGAKHTLFYGLEYVLNDVNSEGQQRDIVTGSKTAGPSRYPDAQWSSIAAYAQEEYRMTDQLTVQGGLRYNVFLLDADFSDNSTFYPFPFDEAEIKDAALTGNVGLVYRPSASWVIKSNWGTAFRAPNVDDMGKVFDSEPGAVVVPNPDLQAEYAYNVDLGVAKVFNDRVKVDLTGYYTILNHAMVRRDYVLEGQDSLMYDGVLSQVQAIQNAAKAHVYGLQAGLDVKLPVGFGFASHLNYQVGKEEMDDGTKSPSRHAAPVFGVSRLTYELSKLNLELNAQYQGEVTHADLSVSEQGKTEIYALDAAGNTYAPSWYTLNLKAMYAMNELLTLNAGVENLTDQRYRPYSSGISGAGRNFILSVMATF</sequence>
<feature type="domain" description="TonB-dependent receptor-like beta-barrel" evidence="13">
    <location>
        <begin position="338"/>
        <end position="774"/>
    </location>
</feature>
<dbReference type="Gene3D" id="2.40.170.20">
    <property type="entry name" value="TonB-dependent receptor, beta-barrel domain"/>
    <property type="match status" value="1"/>
</dbReference>
<evidence type="ECO:0000256" key="11">
    <source>
        <dbReference type="RuleBase" id="RU003357"/>
    </source>
</evidence>
<gene>
    <name evidence="15" type="ORF">N7U62_00575</name>
</gene>
<dbReference type="PROSITE" id="PS01156">
    <property type="entry name" value="TONB_DEPENDENT_REC_2"/>
    <property type="match status" value="1"/>
</dbReference>
<evidence type="ECO:0000256" key="2">
    <source>
        <dbReference type="ARBA" id="ARBA00022448"/>
    </source>
</evidence>
<dbReference type="InterPro" id="IPR000531">
    <property type="entry name" value="Beta-barrel_TonB"/>
</dbReference>
<name>A0ABT3CNG6_9BACT</name>
<keyword evidence="7 10" id="KW-0472">Membrane</keyword>
<evidence type="ECO:0000256" key="12">
    <source>
        <dbReference type="SAM" id="SignalP"/>
    </source>
</evidence>
<keyword evidence="16" id="KW-1185">Reference proteome</keyword>
<dbReference type="RefSeq" id="WP_264135927.1">
    <property type="nucleotide sequence ID" value="NZ_JAOYOD010000001.1"/>
</dbReference>
<dbReference type="EMBL" id="JAOYOD010000001">
    <property type="protein sequence ID" value="MCV9385132.1"/>
    <property type="molecule type" value="Genomic_DNA"/>
</dbReference>
<comment type="subcellular location">
    <subcellularLocation>
        <location evidence="1 10">Cell outer membrane</location>
        <topology evidence="1 10">Multi-pass membrane protein</topology>
    </subcellularLocation>
</comment>
<evidence type="ECO:0000256" key="5">
    <source>
        <dbReference type="ARBA" id="ARBA00022729"/>
    </source>
</evidence>
<keyword evidence="4 10" id="KW-0812">Transmembrane</keyword>
<keyword evidence="6 11" id="KW-0798">TonB box</keyword>
<evidence type="ECO:0000256" key="10">
    <source>
        <dbReference type="PROSITE-ProRule" id="PRU01360"/>
    </source>
</evidence>
<evidence type="ECO:0000256" key="7">
    <source>
        <dbReference type="ARBA" id="ARBA00023136"/>
    </source>
</evidence>
<dbReference type="InterPro" id="IPR010917">
    <property type="entry name" value="TonB_rcpt_CS"/>
</dbReference>
<evidence type="ECO:0000313" key="15">
    <source>
        <dbReference type="EMBL" id="MCV9385132.1"/>
    </source>
</evidence>
<dbReference type="InterPro" id="IPR037066">
    <property type="entry name" value="Plug_dom_sf"/>
</dbReference>
<keyword evidence="5 12" id="KW-0732">Signal</keyword>
<reference evidence="15 16" key="1">
    <citation type="submission" date="2022-10" db="EMBL/GenBank/DDBJ databases">
        <title>Comparative genomics and taxonomic characterization of three novel marine species of genus Reichenbachiella exhibiting antioxidant and polysaccharide degradation activities.</title>
        <authorList>
            <person name="Muhammad N."/>
            <person name="Lee Y.-J."/>
            <person name="Ko J."/>
            <person name="Kim S.-G."/>
        </authorList>
    </citation>
    <scope>NUCLEOTIDE SEQUENCE [LARGE SCALE GENOMIC DNA]</scope>
    <source>
        <strain evidence="15 16">ABR2-5</strain>
    </source>
</reference>
<evidence type="ECO:0000256" key="9">
    <source>
        <dbReference type="ARBA" id="ARBA00023237"/>
    </source>
</evidence>
<dbReference type="CDD" id="cd01347">
    <property type="entry name" value="ligand_gated_channel"/>
    <property type="match status" value="1"/>
</dbReference>
<evidence type="ECO:0000256" key="3">
    <source>
        <dbReference type="ARBA" id="ARBA00022452"/>
    </source>
</evidence>
<dbReference type="Pfam" id="PF00593">
    <property type="entry name" value="TonB_dep_Rec_b-barrel"/>
    <property type="match status" value="1"/>
</dbReference>
<feature type="domain" description="TonB-dependent receptor plug" evidence="14">
    <location>
        <begin position="112"/>
        <end position="218"/>
    </location>
</feature>
<protein>
    <submittedName>
        <fullName evidence="15">TonB-dependent receptor</fullName>
    </submittedName>
</protein>
<dbReference type="Proteomes" id="UP001300692">
    <property type="component" value="Unassembled WGS sequence"/>
</dbReference>
<feature type="signal peptide" evidence="12">
    <location>
        <begin position="1"/>
        <end position="19"/>
    </location>
</feature>
<evidence type="ECO:0000259" key="13">
    <source>
        <dbReference type="Pfam" id="PF00593"/>
    </source>
</evidence>
<keyword evidence="3 10" id="KW-1134">Transmembrane beta strand</keyword>
<keyword evidence="8 15" id="KW-0675">Receptor</keyword>
<dbReference type="InterPro" id="IPR039426">
    <property type="entry name" value="TonB-dep_rcpt-like"/>
</dbReference>
<keyword evidence="9 10" id="KW-0998">Cell outer membrane</keyword>
<dbReference type="PANTHER" id="PTHR30069:SF29">
    <property type="entry name" value="HEMOGLOBIN AND HEMOGLOBIN-HAPTOGLOBIN-BINDING PROTEIN 1-RELATED"/>
    <property type="match status" value="1"/>
</dbReference>
<evidence type="ECO:0000313" key="16">
    <source>
        <dbReference type="Proteomes" id="UP001300692"/>
    </source>
</evidence>
<proteinExistence type="inferred from homology"/>
<keyword evidence="2 10" id="KW-0813">Transport</keyword>
<evidence type="ECO:0000256" key="4">
    <source>
        <dbReference type="ARBA" id="ARBA00022692"/>
    </source>
</evidence>